<dbReference type="Proteomes" id="UP000276741">
    <property type="component" value="Chromosome"/>
</dbReference>
<evidence type="ECO:0000259" key="6">
    <source>
        <dbReference type="Pfam" id="PF00496"/>
    </source>
</evidence>
<dbReference type="GO" id="GO:1904680">
    <property type="term" value="F:peptide transmembrane transporter activity"/>
    <property type="evidence" value="ECO:0007669"/>
    <property type="project" value="TreeGrafter"/>
</dbReference>
<dbReference type="SUPFAM" id="SSF53850">
    <property type="entry name" value="Periplasmic binding protein-like II"/>
    <property type="match status" value="1"/>
</dbReference>
<comment type="similarity">
    <text evidence="1">Belongs to the bacterial solute-binding protein 5 family.</text>
</comment>
<sequence length="712" mass="78380">MKKMKKQFNMSSQIKIIALVVTALTIGGGLLPMSLGLVANAQSPPTFSYASSYPVFTVTTGSGLLPTSNWNVFGAGAHGDNNWEDWIYQPLADADFMTGQLYPILAKNWTFADNNHEMIVNLRRGIVFYYNGTWSNGSNVVITWPFTSKDVLATFKDYFAVYGNPYNVTVTANGPYQVIFYSGTVNIPYDYYTILTTYILPWEQYGNLSSPTTAVISVPVGTGPYYLYKATPTQAYFLRNPDFWIPGRPFIPEISFIPATSNAYSYGLLAKGQAQWGGTGSTGSTPFSKLFTYANPTYYGGMASIGNGSGGQPSFLWINYEKLNYWPWNETWFRYALSIALNRTAISVGSQFGITTGAPPTSATFLPSPMEQEWINSSVIQEASTVDQYNVSGALSILESHGLKIVNGQLSFPNGTPLPAVTMINYEGFSDTFATSVLIANELKQNLGLQVSVISVPPSEMFTDEDAGQYDLIYWLTNAYSPYFVYDSAFIPPLEQLPNGTFVTNVTALNGTIYTDPGRWVPPQQFINLWIEAGETTNVTQLRQIYSAMAAILTKDLPAIPVVFDAYPRYEYETQYYVGFSTPLYFYTWNVEPWIEGNELMLLNIAPRPPGMTQSQMVAYTKAAWNDLTSFLYGTSNTATPQSLLNMLQPTTTTTTPPPPTTNTTTNHTTTTPPTTTPPPSHPGISAAEIAAIVVVVIVVVAVVAVVALRRR</sequence>
<evidence type="ECO:0000256" key="2">
    <source>
        <dbReference type="ARBA" id="ARBA00022448"/>
    </source>
</evidence>
<reference evidence="9" key="2">
    <citation type="submission" date="2018-04" db="EMBL/GenBank/DDBJ databases">
        <title>Complete genome sequence of Sulfodiicoccus acidiphilus strain HS-1.</title>
        <authorList>
            <person name="Sakai H.D."/>
            <person name="Kurosawa N."/>
        </authorList>
    </citation>
    <scope>NUCLEOTIDE SEQUENCE [LARGE SCALE GENOMIC DNA]</scope>
    <source>
        <strain evidence="9">HS-1</strain>
    </source>
</reference>
<reference evidence="7" key="3">
    <citation type="journal article" date="2019" name="BMC Res. Notes">
        <title>Complete genome sequence of the Sulfodiicoccus acidiphilus strain HS-1T, the first crenarchaeon that lacks polB3, isolated from an acidic hot spring in Ohwaku-dani, Hakone, Japan.</title>
        <authorList>
            <person name="Sakai H.D."/>
            <person name="Kurosawa N."/>
        </authorList>
    </citation>
    <scope>NUCLEOTIDE SEQUENCE</scope>
    <source>
        <strain evidence="7">HS-1</strain>
    </source>
</reference>
<dbReference type="EMBL" id="BMQS01000003">
    <property type="protein sequence ID" value="GGT89559.1"/>
    <property type="molecule type" value="Genomic_DNA"/>
</dbReference>
<dbReference type="Gene3D" id="3.10.105.10">
    <property type="entry name" value="Dipeptide-binding Protein, Domain 3"/>
    <property type="match status" value="1"/>
</dbReference>
<evidence type="ECO:0000256" key="5">
    <source>
        <dbReference type="SAM" id="Phobius"/>
    </source>
</evidence>
<accession>A0A348B504</accession>
<dbReference type="Gene3D" id="3.90.76.10">
    <property type="entry name" value="Dipeptide-binding Protein, Domain 1"/>
    <property type="match status" value="1"/>
</dbReference>
<evidence type="ECO:0000313" key="7">
    <source>
        <dbReference type="EMBL" id="BBD73256.1"/>
    </source>
</evidence>
<dbReference type="InterPro" id="IPR039424">
    <property type="entry name" value="SBP_5"/>
</dbReference>
<dbReference type="InterPro" id="IPR000914">
    <property type="entry name" value="SBP_5_dom"/>
</dbReference>
<keyword evidence="9" id="KW-1185">Reference proteome</keyword>
<reference evidence="8" key="4">
    <citation type="submission" date="2020-09" db="EMBL/GenBank/DDBJ databases">
        <authorList>
            <person name="Sun Q."/>
            <person name="Ohkuma M."/>
        </authorList>
    </citation>
    <scope>NUCLEOTIDE SEQUENCE</scope>
    <source>
        <strain evidence="8">JCM 31740</strain>
    </source>
</reference>
<evidence type="ECO:0000256" key="1">
    <source>
        <dbReference type="ARBA" id="ARBA00005695"/>
    </source>
</evidence>
<dbReference type="KEGG" id="sacd:HS1genome_1645"/>
<dbReference type="PANTHER" id="PTHR30290:SF9">
    <property type="entry name" value="OLIGOPEPTIDE-BINDING PROTEIN APPA"/>
    <property type="match status" value="1"/>
</dbReference>
<dbReference type="CDD" id="cd08509">
    <property type="entry name" value="PBP2_TmCBP_oligosaccharides_like"/>
    <property type="match status" value="1"/>
</dbReference>
<keyword evidence="3" id="KW-0732">Signal</keyword>
<name>A0A348B504_9CREN</name>
<reference evidence="8" key="1">
    <citation type="journal article" date="2014" name="Int. J. Syst. Evol. Microbiol.">
        <title>Complete genome sequence of Corynebacterium casei LMG S-19264T (=DSM 44701T), isolated from a smear-ripened cheese.</title>
        <authorList>
            <consortium name="US DOE Joint Genome Institute (JGI-PGF)"/>
            <person name="Walter F."/>
            <person name="Albersmeier A."/>
            <person name="Kalinowski J."/>
            <person name="Ruckert C."/>
        </authorList>
    </citation>
    <scope>NUCLEOTIDE SEQUENCE</scope>
    <source>
        <strain evidence="8">JCM 31740</strain>
    </source>
</reference>
<evidence type="ECO:0000256" key="4">
    <source>
        <dbReference type="SAM" id="MobiDB-lite"/>
    </source>
</evidence>
<dbReference type="AlphaFoldDB" id="A0A348B504"/>
<feature type="domain" description="Solute-binding protein family 5" evidence="6">
    <location>
        <begin position="101"/>
        <end position="482"/>
    </location>
</feature>
<dbReference type="PANTHER" id="PTHR30290">
    <property type="entry name" value="PERIPLASMIC BINDING COMPONENT OF ABC TRANSPORTER"/>
    <property type="match status" value="1"/>
</dbReference>
<organism evidence="7 9">
    <name type="scientific">Sulfodiicoccus acidiphilus</name>
    <dbReference type="NCBI Taxonomy" id="1670455"/>
    <lineage>
        <taxon>Archaea</taxon>
        <taxon>Thermoproteota</taxon>
        <taxon>Thermoprotei</taxon>
        <taxon>Sulfolobales</taxon>
        <taxon>Sulfolobaceae</taxon>
        <taxon>Sulfodiicoccus</taxon>
    </lineage>
</organism>
<evidence type="ECO:0000313" key="8">
    <source>
        <dbReference type="EMBL" id="GGT89559.1"/>
    </source>
</evidence>
<dbReference type="Gene3D" id="3.40.190.10">
    <property type="entry name" value="Periplasmic binding protein-like II"/>
    <property type="match status" value="1"/>
</dbReference>
<evidence type="ECO:0000256" key="3">
    <source>
        <dbReference type="ARBA" id="ARBA00022729"/>
    </source>
</evidence>
<keyword evidence="5" id="KW-0812">Transmembrane</keyword>
<keyword evidence="2" id="KW-0813">Transport</keyword>
<evidence type="ECO:0000313" key="9">
    <source>
        <dbReference type="Proteomes" id="UP000276741"/>
    </source>
</evidence>
<gene>
    <name evidence="8" type="ORF">GCM10007116_04260</name>
    <name evidence="7" type="ORF">HS1genome_1645</name>
</gene>
<keyword evidence="5" id="KW-0472">Membrane</keyword>
<keyword evidence="5" id="KW-1133">Transmembrane helix</keyword>
<feature type="region of interest" description="Disordered" evidence="4">
    <location>
        <begin position="649"/>
        <end position="683"/>
    </location>
</feature>
<dbReference type="EMBL" id="AP018553">
    <property type="protein sequence ID" value="BBD73256.1"/>
    <property type="molecule type" value="Genomic_DNA"/>
</dbReference>
<dbReference type="Proteomes" id="UP000616143">
    <property type="component" value="Unassembled WGS sequence"/>
</dbReference>
<protein>
    <recommendedName>
        <fullName evidence="6">Solute-binding protein family 5 domain-containing protein</fullName>
    </recommendedName>
</protein>
<feature type="transmembrane region" description="Helical" evidence="5">
    <location>
        <begin position="690"/>
        <end position="709"/>
    </location>
</feature>
<dbReference type="GO" id="GO:0015833">
    <property type="term" value="P:peptide transport"/>
    <property type="evidence" value="ECO:0007669"/>
    <property type="project" value="TreeGrafter"/>
</dbReference>
<dbReference type="Pfam" id="PF00496">
    <property type="entry name" value="SBP_bac_5"/>
    <property type="match status" value="1"/>
</dbReference>
<feature type="compositionally biased region" description="Low complexity" evidence="4">
    <location>
        <begin position="662"/>
        <end position="674"/>
    </location>
</feature>
<proteinExistence type="inferred from homology"/>